<sequence>MKCLCIFVGMNIIRGYSRSQTALHTIRMTNSFYLHVRQVPLALLYVCTFAVALLLGSCQSKNSKKVDDTGSIDPQDSVRSTILFDADSAYRYIAHQVSFGPRVPGTEAWQKCSDWLQAQLEQSGAKVILQKTQVKSFDGKMLPCHNIIGVYNEAATRRILLAAHWDSRPFADQDSNTANHNKPISGADDGASGVGVLLELARQWGLVSPAIGIDIVLFDVEDYGSSNEENSWCLGSDYWAKNPHTKDYKAEYGILLDMVGAKEAKFYWEGFSRDYAPMVVSKIWDKAASLGYGKYFVHASGGYLTDDHVPVQRHRNIRIANIVNYDPGREKGFGHYWHTMNDNMDIIDRQTLEAVGKTVKAIIDEEKQ</sequence>
<feature type="domain" description="Peptidase M28" evidence="3">
    <location>
        <begin position="146"/>
        <end position="361"/>
    </location>
</feature>
<evidence type="ECO:0000256" key="2">
    <source>
        <dbReference type="ARBA" id="ARBA00023315"/>
    </source>
</evidence>
<gene>
    <name evidence="4" type="primary">ywaD</name>
    <name evidence="4" type="ORF">NCTC12858_00282</name>
</gene>
<dbReference type="EC" id="3.4.11.6" evidence="4"/>
<keyword evidence="5" id="KW-1185">Reference proteome</keyword>
<dbReference type="Proteomes" id="UP000249300">
    <property type="component" value="Chromosome 1"/>
</dbReference>
<evidence type="ECO:0000256" key="1">
    <source>
        <dbReference type="ARBA" id="ARBA00022679"/>
    </source>
</evidence>
<dbReference type="AlphaFoldDB" id="A0A2X4PF77"/>
<keyword evidence="4" id="KW-0031">Aminopeptidase</keyword>
<evidence type="ECO:0000259" key="3">
    <source>
        <dbReference type="Pfam" id="PF04389"/>
    </source>
</evidence>
<organism evidence="4 5">
    <name type="scientific">Porphyromonas crevioricanis</name>
    <dbReference type="NCBI Taxonomy" id="393921"/>
    <lineage>
        <taxon>Bacteria</taxon>
        <taxon>Pseudomonadati</taxon>
        <taxon>Bacteroidota</taxon>
        <taxon>Bacteroidia</taxon>
        <taxon>Bacteroidales</taxon>
        <taxon>Porphyromonadaceae</taxon>
        <taxon>Porphyromonas</taxon>
    </lineage>
</organism>
<name>A0A2X4PF77_9PORP</name>
<protein>
    <submittedName>
        <fullName evidence="4">Arginyl aminopeptidase</fullName>
        <ecNumber evidence="4">3.4.11.6</ecNumber>
    </submittedName>
</protein>
<dbReference type="SUPFAM" id="SSF53187">
    <property type="entry name" value="Zn-dependent exopeptidases"/>
    <property type="match status" value="1"/>
</dbReference>
<dbReference type="Gene3D" id="3.40.630.10">
    <property type="entry name" value="Zn peptidases"/>
    <property type="match status" value="1"/>
</dbReference>
<dbReference type="GO" id="GO:0016603">
    <property type="term" value="F:glutaminyl-peptide cyclotransferase activity"/>
    <property type="evidence" value="ECO:0007669"/>
    <property type="project" value="TreeGrafter"/>
</dbReference>
<dbReference type="Pfam" id="PF04389">
    <property type="entry name" value="Peptidase_M28"/>
    <property type="match status" value="1"/>
</dbReference>
<dbReference type="PANTHER" id="PTHR12283:SF6">
    <property type="entry name" value="GLUTAMINYL-PEPTIDE CYCLOTRANSFERASE-RELATED"/>
    <property type="match status" value="1"/>
</dbReference>
<dbReference type="GO" id="GO:0004177">
    <property type="term" value="F:aminopeptidase activity"/>
    <property type="evidence" value="ECO:0007669"/>
    <property type="project" value="UniProtKB-KW"/>
</dbReference>
<dbReference type="PANTHER" id="PTHR12283">
    <property type="entry name" value="GLUTAMINYL-PEPTIDE CYCLOTRANSFERASE"/>
    <property type="match status" value="1"/>
</dbReference>
<keyword evidence="2" id="KW-0012">Acyltransferase</keyword>
<keyword evidence="1" id="KW-0808">Transferase</keyword>
<dbReference type="GO" id="GO:0008270">
    <property type="term" value="F:zinc ion binding"/>
    <property type="evidence" value="ECO:0007669"/>
    <property type="project" value="TreeGrafter"/>
</dbReference>
<accession>A0A2X4PF77</accession>
<keyword evidence="4" id="KW-0645">Protease</keyword>
<proteinExistence type="predicted"/>
<evidence type="ECO:0000313" key="4">
    <source>
        <dbReference type="EMBL" id="SQH72464.1"/>
    </source>
</evidence>
<dbReference type="EMBL" id="LS483447">
    <property type="protein sequence ID" value="SQH72464.1"/>
    <property type="molecule type" value="Genomic_DNA"/>
</dbReference>
<dbReference type="InterPro" id="IPR040234">
    <property type="entry name" value="QC/QCL"/>
</dbReference>
<keyword evidence="4" id="KW-0378">Hydrolase</keyword>
<evidence type="ECO:0000313" key="5">
    <source>
        <dbReference type="Proteomes" id="UP000249300"/>
    </source>
</evidence>
<dbReference type="InterPro" id="IPR007484">
    <property type="entry name" value="Peptidase_M28"/>
</dbReference>
<reference evidence="4 5" key="1">
    <citation type="submission" date="2018-06" db="EMBL/GenBank/DDBJ databases">
        <authorList>
            <consortium name="Pathogen Informatics"/>
            <person name="Doyle S."/>
        </authorList>
    </citation>
    <scope>NUCLEOTIDE SEQUENCE [LARGE SCALE GENOMIC DNA]</scope>
    <source>
        <strain evidence="4 5">NCTC12858</strain>
    </source>
</reference>
<dbReference type="KEGG" id="pcre:NCTC12858_00282"/>